<dbReference type="PRINTS" id="PR00455">
    <property type="entry name" value="HTHTETR"/>
</dbReference>
<dbReference type="Gene3D" id="1.10.357.10">
    <property type="entry name" value="Tetracycline Repressor, domain 2"/>
    <property type="match status" value="1"/>
</dbReference>
<evidence type="ECO:0000256" key="4">
    <source>
        <dbReference type="ARBA" id="ARBA00023163"/>
    </source>
</evidence>
<gene>
    <name evidence="7" type="ORF">E0H58_02315</name>
</gene>
<evidence type="ECO:0000259" key="6">
    <source>
        <dbReference type="PROSITE" id="PS50977"/>
    </source>
</evidence>
<dbReference type="InterPro" id="IPR050109">
    <property type="entry name" value="HTH-type_TetR-like_transc_reg"/>
</dbReference>
<dbReference type="InterPro" id="IPR039538">
    <property type="entry name" value="BetI_C"/>
</dbReference>
<protein>
    <submittedName>
        <fullName evidence="7">TetR family transcriptional regulator</fullName>
    </submittedName>
</protein>
<dbReference type="InterPro" id="IPR036271">
    <property type="entry name" value="Tet_transcr_reg_TetR-rel_C_sf"/>
</dbReference>
<keyword evidence="2" id="KW-0805">Transcription regulation</keyword>
<keyword evidence="3 5" id="KW-0238">DNA-binding</keyword>
<dbReference type="Pfam" id="PF00440">
    <property type="entry name" value="TetR_N"/>
    <property type="match status" value="1"/>
</dbReference>
<dbReference type="PROSITE" id="PS50977">
    <property type="entry name" value="HTH_TETR_2"/>
    <property type="match status" value="1"/>
</dbReference>
<comment type="caution">
    <text evidence="7">The sequence shown here is derived from an EMBL/GenBank/DDBJ whole genome shotgun (WGS) entry which is preliminary data.</text>
</comment>
<keyword evidence="1" id="KW-0678">Repressor</keyword>
<evidence type="ECO:0000256" key="1">
    <source>
        <dbReference type="ARBA" id="ARBA00022491"/>
    </source>
</evidence>
<dbReference type="Proteomes" id="UP000292385">
    <property type="component" value="Unassembled WGS sequence"/>
</dbReference>
<evidence type="ECO:0000256" key="3">
    <source>
        <dbReference type="ARBA" id="ARBA00023125"/>
    </source>
</evidence>
<evidence type="ECO:0000256" key="5">
    <source>
        <dbReference type="PROSITE-ProRule" id="PRU00335"/>
    </source>
</evidence>
<keyword evidence="4" id="KW-0804">Transcription</keyword>
<organism evidence="7 8">
    <name type="scientific">Kribbella speibonae</name>
    <dbReference type="NCBI Taxonomy" id="1572660"/>
    <lineage>
        <taxon>Bacteria</taxon>
        <taxon>Bacillati</taxon>
        <taxon>Actinomycetota</taxon>
        <taxon>Actinomycetes</taxon>
        <taxon>Propionibacteriales</taxon>
        <taxon>Kribbellaceae</taxon>
        <taxon>Kribbella</taxon>
    </lineage>
</organism>
<evidence type="ECO:0000313" key="7">
    <source>
        <dbReference type="EMBL" id="TCC28210.1"/>
    </source>
</evidence>
<dbReference type="SUPFAM" id="SSF46689">
    <property type="entry name" value="Homeodomain-like"/>
    <property type="match status" value="1"/>
</dbReference>
<proteinExistence type="predicted"/>
<dbReference type="EMBL" id="SJJY01000001">
    <property type="protein sequence ID" value="TCC28210.1"/>
    <property type="molecule type" value="Genomic_DNA"/>
</dbReference>
<feature type="DNA-binding region" description="H-T-H motif" evidence="5">
    <location>
        <begin position="29"/>
        <end position="48"/>
    </location>
</feature>
<feature type="domain" description="HTH tetR-type" evidence="6">
    <location>
        <begin position="6"/>
        <end position="66"/>
    </location>
</feature>
<accession>A0ABY2AI42</accession>
<evidence type="ECO:0000313" key="8">
    <source>
        <dbReference type="Proteomes" id="UP000292385"/>
    </source>
</evidence>
<evidence type="ECO:0000256" key="2">
    <source>
        <dbReference type="ARBA" id="ARBA00023015"/>
    </source>
</evidence>
<dbReference type="PANTHER" id="PTHR30055">
    <property type="entry name" value="HTH-TYPE TRANSCRIPTIONAL REGULATOR RUTR"/>
    <property type="match status" value="1"/>
</dbReference>
<dbReference type="InterPro" id="IPR001647">
    <property type="entry name" value="HTH_TetR"/>
</dbReference>
<dbReference type="PANTHER" id="PTHR30055:SF234">
    <property type="entry name" value="HTH-TYPE TRANSCRIPTIONAL REGULATOR BETI"/>
    <property type="match status" value="1"/>
</dbReference>
<dbReference type="Pfam" id="PF13977">
    <property type="entry name" value="TetR_C_6"/>
    <property type="match status" value="1"/>
</dbReference>
<sequence>MGAHHDERRREIAEAVLAVVAEGGLAAVSLTTVASRAGVSAGRVQHYFRTKADLVEAAFERGGAFSAARIRDRVDVQDLSQADPRSVLTVVLGELLPYDDASRAHLRVRHFFNAQALADTAIADRVRALYAGLHEDLADLILQTGASTTDRARQTAVRLTAIVEGLAYYVLIGACDLNEAQQQLSAELSALPG</sequence>
<reference evidence="7 8" key="1">
    <citation type="submission" date="2019-02" db="EMBL/GenBank/DDBJ databases">
        <title>Kribbella capetownensis sp. nov. and Kribbella speibonae sp. nov., isolated from soil.</title>
        <authorList>
            <person name="Curtis S.M."/>
            <person name="Norton I."/>
            <person name="Everest G.J."/>
            <person name="Meyers P.R."/>
        </authorList>
    </citation>
    <scope>NUCLEOTIDE SEQUENCE [LARGE SCALE GENOMIC DNA]</scope>
    <source>
        <strain evidence="7 8">SK5</strain>
    </source>
</reference>
<dbReference type="SUPFAM" id="SSF48498">
    <property type="entry name" value="Tetracyclin repressor-like, C-terminal domain"/>
    <property type="match status" value="1"/>
</dbReference>
<name>A0ABY2AI42_9ACTN</name>
<dbReference type="InterPro" id="IPR009057">
    <property type="entry name" value="Homeodomain-like_sf"/>
</dbReference>
<keyword evidence="8" id="KW-1185">Reference proteome</keyword>